<name>A0A9W6KIP9_9ACTN</name>
<dbReference type="Pfam" id="PF00668">
    <property type="entry name" value="Condensation"/>
    <property type="match status" value="1"/>
</dbReference>
<evidence type="ECO:0000313" key="2">
    <source>
        <dbReference type="EMBL" id="GLL02791.1"/>
    </source>
</evidence>
<reference evidence="2" key="2">
    <citation type="submission" date="2023-01" db="EMBL/GenBank/DDBJ databases">
        <authorList>
            <person name="Sun Q."/>
            <person name="Evtushenko L."/>
        </authorList>
    </citation>
    <scope>NUCLEOTIDE SEQUENCE</scope>
    <source>
        <strain evidence="2">VKM Ac-1321</strain>
    </source>
</reference>
<proteinExistence type="predicted"/>
<accession>A0A9W6KIP9</accession>
<evidence type="ECO:0000313" key="3">
    <source>
        <dbReference type="Proteomes" id="UP001143480"/>
    </source>
</evidence>
<dbReference type="Gene3D" id="3.30.559.30">
    <property type="entry name" value="Nonribosomal peptide synthetase, condensation domain"/>
    <property type="match status" value="1"/>
</dbReference>
<dbReference type="EMBL" id="BSFP01000026">
    <property type="protein sequence ID" value="GLL02791.1"/>
    <property type="molecule type" value="Genomic_DNA"/>
</dbReference>
<comment type="caution">
    <text evidence="2">The sequence shown here is derived from an EMBL/GenBank/DDBJ whole genome shotgun (WGS) entry which is preliminary data.</text>
</comment>
<dbReference type="AlphaFoldDB" id="A0A9W6KIP9"/>
<reference evidence="2" key="1">
    <citation type="journal article" date="2014" name="Int. J. Syst. Evol. Microbiol.">
        <title>Complete genome sequence of Corynebacterium casei LMG S-19264T (=DSM 44701T), isolated from a smear-ripened cheese.</title>
        <authorList>
            <consortium name="US DOE Joint Genome Institute (JGI-PGF)"/>
            <person name="Walter F."/>
            <person name="Albersmeier A."/>
            <person name="Kalinowski J."/>
            <person name="Ruckert C."/>
        </authorList>
    </citation>
    <scope>NUCLEOTIDE SEQUENCE</scope>
    <source>
        <strain evidence="2">VKM Ac-1321</strain>
    </source>
</reference>
<protein>
    <recommendedName>
        <fullName evidence="1">Condensation domain-containing protein</fullName>
    </recommendedName>
</protein>
<dbReference type="InterPro" id="IPR001242">
    <property type="entry name" value="Condensation_dom"/>
</dbReference>
<dbReference type="SUPFAM" id="SSF52777">
    <property type="entry name" value="CoA-dependent acyltransferases"/>
    <property type="match status" value="2"/>
</dbReference>
<organism evidence="2 3">
    <name type="scientific">Dactylosporangium matsuzakiense</name>
    <dbReference type="NCBI Taxonomy" id="53360"/>
    <lineage>
        <taxon>Bacteria</taxon>
        <taxon>Bacillati</taxon>
        <taxon>Actinomycetota</taxon>
        <taxon>Actinomycetes</taxon>
        <taxon>Micromonosporales</taxon>
        <taxon>Micromonosporaceae</taxon>
        <taxon>Dactylosporangium</taxon>
    </lineage>
</organism>
<dbReference type="Gene3D" id="3.30.559.10">
    <property type="entry name" value="Chloramphenicol acetyltransferase-like domain"/>
    <property type="match status" value="1"/>
</dbReference>
<dbReference type="GO" id="GO:0003824">
    <property type="term" value="F:catalytic activity"/>
    <property type="evidence" value="ECO:0007669"/>
    <property type="project" value="InterPro"/>
</dbReference>
<keyword evidence="3" id="KW-1185">Reference proteome</keyword>
<evidence type="ECO:0000259" key="1">
    <source>
        <dbReference type="Pfam" id="PF00668"/>
    </source>
</evidence>
<dbReference type="Proteomes" id="UP001143480">
    <property type="component" value="Unassembled WGS sequence"/>
</dbReference>
<feature type="domain" description="Condensation" evidence="1">
    <location>
        <begin position="80"/>
        <end position="334"/>
    </location>
</feature>
<gene>
    <name evidence="2" type="ORF">GCM10017581_045330</name>
</gene>
<dbReference type="InterPro" id="IPR023213">
    <property type="entry name" value="CAT-like_dom_sf"/>
</dbReference>
<sequence length="417" mass="44546">MPPPVFVPILSRMTVPSRMTVTRVEVPFAAPDAGVAELTWGQRAMMQAMRREDSWLPMGGHRPVAPGTTVADVAAELRYTMQRWQSFRTRLRPGFTAQEVFASGVATLDVVAAEGSDPDEVAAAVEAGYRATPPDLTGDWPMRMAVVCDRGTPLRLVAVMPHIVTDGLGAAVMVDEATRRVTTPIAGLDPLQIAAWQASPAGVRQHAGARRHWDRHADGLPQFSNPNTLPRYRKCVLESPALAAHLPQAAARSGTDQSTVLLAAYFVALSRATGATTLGVRQVVSNRFRSGLSDVVSPITQLGLCVVDVPPDFPGAVTAVARAALPARKHAYYDPYAVPPLATPCFNDRRTVTTTAFGAEPSSGVLTWSEPPGPTEPLFLHVDDVPGAVRLILDVDTACFSPSTVESIVHTIESVVA</sequence>
<dbReference type="GO" id="GO:0008610">
    <property type="term" value="P:lipid biosynthetic process"/>
    <property type="evidence" value="ECO:0007669"/>
    <property type="project" value="UniProtKB-ARBA"/>
</dbReference>